<keyword evidence="1" id="KW-0808">Transferase</keyword>
<dbReference type="PANTHER" id="PTHR43877">
    <property type="entry name" value="AMINOALKYLPHOSPHONATE N-ACETYLTRANSFERASE-RELATED-RELATED"/>
    <property type="match status" value="1"/>
</dbReference>
<feature type="domain" description="N-acetyltransferase" evidence="3">
    <location>
        <begin position="6"/>
        <end position="153"/>
    </location>
</feature>
<dbReference type="InterPro" id="IPR000182">
    <property type="entry name" value="GNAT_dom"/>
</dbReference>
<evidence type="ECO:0000256" key="1">
    <source>
        <dbReference type="ARBA" id="ARBA00022679"/>
    </source>
</evidence>
<dbReference type="KEGG" id="parq:DSM112329_00706"/>
<dbReference type="SUPFAM" id="SSF55729">
    <property type="entry name" value="Acyl-CoA N-acyltransferases (Nat)"/>
    <property type="match status" value="1"/>
</dbReference>
<protein>
    <recommendedName>
        <fullName evidence="3">N-acetyltransferase domain-containing protein</fullName>
    </recommendedName>
</protein>
<name>A0AAU7AQC1_9ACTN</name>
<dbReference type="CDD" id="cd04301">
    <property type="entry name" value="NAT_SF"/>
    <property type="match status" value="1"/>
</dbReference>
<organism evidence="4">
    <name type="scientific">Paraconexibacter sp. AEG42_29</name>
    <dbReference type="NCBI Taxonomy" id="2997339"/>
    <lineage>
        <taxon>Bacteria</taxon>
        <taxon>Bacillati</taxon>
        <taxon>Actinomycetota</taxon>
        <taxon>Thermoleophilia</taxon>
        <taxon>Solirubrobacterales</taxon>
        <taxon>Paraconexibacteraceae</taxon>
        <taxon>Paraconexibacter</taxon>
    </lineage>
</organism>
<proteinExistence type="predicted"/>
<dbReference type="InterPro" id="IPR050832">
    <property type="entry name" value="Bact_Acetyltransf"/>
</dbReference>
<accession>A0AAU7AQC1</accession>
<dbReference type="EMBL" id="CP114014">
    <property type="protein sequence ID" value="XAY03883.1"/>
    <property type="molecule type" value="Genomic_DNA"/>
</dbReference>
<evidence type="ECO:0000256" key="2">
    <source>
        <dbReference type="ARBA" id="ARBA00023315"/>
    </source>
</evidence>
<dbReference type="PANTHER" id="PTHR43877:SF1">
    <property type="entry name" value="ACETYLTRANSFERASE"/>
    <property type="match status" value="1"/>
</dbReference>
<evidence type="ECO:0000313" key="4">
    <source>
        <dbReference type="EMBL" id="XAY03883.1"/>
    </source>
</evidence>
<dbReference type="Gene3D" id="3.40.630.30">
    <property type="match status" value="1"/>
</dbReference>
<reference evidence="4" key="1">
    <citation type="submission" date="2022-12" db="EMBL/GenBank/DDBJ databases">
        <title>Paraconexibacter alkalitolerans sp. nov. and Baekduia alba sp. nov., isolated from soil and emended description of the genera Paraconexibacter (Chun et al., 2020) and Baekduia (An et al., 2020).</title>
        <authorList>
            <person name="Vieira S."/>
            <person name="Huber K.J."/>
            <person name="Geppert A."/>
            <person name="Wolf J."/>
            <person name="Neumann-Schaal M."/>
            <person name="Muesken M."/>
            <person name="Overmann J."/>
        </authorList>
    </citation>
    <scope>NUCLEOTIDE SEQUENCE</scope>
    <source>
        <strain evidence="4">AEG42_29</strain>
    </source>
</reference>
<dbReference type="GO" id="GO:0016747">
    <property type="term" value="F:acyltransferase activity, transferring groups other than amino-acyl groups"/>
    <property type="evidence" value="ECO:0007669"/>
    <property type="project" value="InterPro"/>
</dbReference>
<keyword evidence="2" id="KW-0012">Acyltransferase</keyword>
<dbReference type="InterPro" id="IPR016181">
    <property type="entry name" value="Acyl_CoA_acyltransferase"/>
</dbReference>
<evidence type="ECO:0000259" key="3">
    <source>
        <dbReference type="PROSITE" id="PS51186"/>
    </source>
</evidence>
<dbReference type="Pfam" id="PF00583">
    <property type="entry name" value="Acetyltransf_1"/>
    <property type="match status" value="1"/>
</dbReference>
<dbReference type="RefSeq" id="WP_354700431.1">
    <property type="nucleotide sequence ID" value="NZ_CP114014.1"/>
</dbReference>
<dbReference type="PROSITE" id="PS51186">
    <property type="entry name" value="GNAT"/>
    <property type="match status" value="1"/>
</dbReference>
<sequence>MSTAVGRVREARPGEASVLEALQRRSAAVWEEDRAVLEAHPDAISVPARAIAERRVRVVTADADRPVGFATLLPVAEGECELDALFVEPEHIGSGLGRVLLLDAVERARAAGASSVFVVSGPGALGFYERHGFVLLDSVPTRFGPALQLHLRL</sequence>
<dbReference type="AlphaFoldDB" id="A0AAU7AQC1"/>
<gene>
    <name evidence="4" type="ORF">DSM112329_00706</name>
</gene>